<keyword evidence="4" id="KW-0904">Protein phosphatase</keyword>
<name>A0A2C6KGH4_9APIC</name>
<evidence type="ECO:0000313" key="8">
    <source>
        <dbReference type="EMBL" id="PHJ16637.1"/>
    </source>
</evidence>
<comment type="caution">
    <text evidence="8">The sequence shown here is derived from an EMBL/GenBank/DDBJ whole genome shotgun (WGS) entry which is preliminary data.</text>
</comment>
<dbReference type="PROSITE" id="PS50054">
    <property type="entry name" value="TYR_PHOSPHATASE_DUAL"/>
    <property type="match status" value="1"/>
</dbReference>
<dbReference type="Gene3D" id="3.90.190.10">
    <property type="entry name" value="Protein tyrosine phosphatase superfamily"/>
    <property type="match status" value="2"/>
</dbReference>
<dbReference type="EMBL" id="MIGC01005727">
    <property type="protein sequence ID" value="PHJ16637.1"/>
    <property type="molecule type" value="Genomic_DNA"/>
</dbReference>
<dbReference type="InterPro" id="IPR029021">
    <property type="entry name" value="Prot-tyrosine_phosphatase-like"/>
</dbReference>
<dbReference type="GO" id="GO:0004725">
    <property type="term" value="F:protein tyrosine phosphatase activity"/>
    <property type="evidence" value="ECO:0007669"/>
    <property type="project" value="UniProtKB-EC"/>
</dbReference>
<dbReference type="PROSITE" id="PS50056">
    <property type="entry name" value="TYR_PHOSPHATASE_2"/>
    <property type="match status" value="1"/>
</dbReference>
<sequence>MALVHCSSNTERRANAALLVAAAQMLLFKTTADEAYRPFRGTYPRFVPFRDATVGPCSFKLTVLDCLKGLEYAMSLGWFDYKTFNVDEYDYYEKLENGDMNWVIPKKFLAFSCPSSSLNDHDGYTSCTPEHYISAFKRWGIRLVVRLNKKQYDAKKFTDKGINHADLFFLDGTCPSREIIQKFFSLVEACDHPVAVHCKAGLGRTGTLIGCYAIKHYKFPAVEWIGWNRLCRPGSVLGPQQHYLVQMEVSYRVGESSSVSPVQNELLQMGSAESFSRTKEPSLSERMEDLSDCMAKLSLADRRVAECGDLGQGERLLVVKRQQQQQSGSPPTPPAALAPPPSDPSKVNCALNSTPSRKIFPFPLILSQPLSSAPTPFTDLKKTSTLPDIRRHTTIDKIVAMGSSKCAATVGATKAASHGAIPPQ</sequence>
<dbReference type="InterPro" id="IPR020422">
    <property type="entry name" value="TYR_PHOSPHATASE_DUAL_dom"/>
</dbReference>
<feature type="domain" description="Tyrosine-protein phosphatase" evidence="6">
    <location>
        <begin position="99"/>
        <end position="257"/>
    </location>
</feature>
<evidence type="ECO:0000313" key="9">
    <source>
        <dbReference type="Proteomes" id="UP000221165"/>
    </source>
</evidence>
<organism evidence="8 9">
    <name type="scientific">Cystoisospora suis</name>
    <dbReference type="NCBI Taxonomy" id="483139"/>
    <lineage>
        <taxon>Eukaryota</taxon>
        <taxon>Sar</taxon>
        <taxon>Alveolata</taxon>
        <taxon>Apicomplexa</taxon>
        <taxon>Conoidasida</taxon>
        <taxon>Coccidia</taxon>
        <taxon>Eucoccidiorida</taxon>
        <taxon>Eimeriorina</taxon>
        <taxon>Sarcocystidae</taxon>
        <taxon>Cystoisospora</taxon>
    </lineage>
</organism>
<evidence type="ECO:0000259" key="6">
    <source>
        <dbReference type="PROSITE" id="PS50054"/>
    </source>
</evidence>
<evidence type="ECO:0000256" key="3">
    <source>
        <dbReference type="ARBA" id="ARBA00022801"/>
    </source>
</evidence>
<comment type="similarity">
    <text evidence="1">Belongs to the protein-tyrosine phosphatase family. Non-receptor class CDC14 subfamily.</text>
</comment>
<accession>A0A2C6KGH4</accession>
<dbReference type="Pfam" id="PF22785">
    <property type="entry name" value="Tc-R-P"/>
    <property type="match status" value="1"/>
</dbReference>
<dbReference type="Pfam" id="PF14671">
    <property type="entry name" value="DSPn"/>
    <property type="match status" value="1"/>
</dbReference>
<evidence type="ECO:0000259" key="7">
    <source>
        <dbReference type="PROSITE" id="PS50056"/>
    </source>
</evidence>
<dbReference type="SMART" id="SM00404">
    <property type="entry name" value="PTPc_motif"/>
    <property type="match status" value="1"/>
</dbReference>
<feature type="domain" description="Tyrosine specific protein phosphatases" evidence="7">
    <location>
        <begin position="181"/>
        <end position="243"/>
    </location>
</feature>
<dbReference type="InterPro" id="IPR016130">
    <property type="entry name" value="Tyr_Pase_AS"/>
</dbReference>
<dbReference type="GeneID" id="94432872"/>
<dbReference type="InterPro" id="IPR050561">
    <property type="entry name" value="PTP"/>
</dbReference>
<dbReference type="InterPro" id="IPR044506">
    <property type="entry name" value="CDC14_C"/>
</dbReference>
<dbReference type="InterPro" id="IPR000387">
    <property type="entry name" value="Tyr_Pase_dom"/>
</dbReference>
<dbReference type="AlphaFoldDB" id="A0A2C6KGH4"/>
<evidence type="ECO:0000256" key="5">
    <source>
        <dbReference type="SAM" id="MobiDB-lite"/>
    </source>
</evidence>
<keyword evidence="9" id="KW-1185">Reference proteome</keyword>
<evidence type="ECO:0000256" key="2">
    <source>
        <dbReference type="ARBA" id="ARBA00013064"/>
    </source>
</evidence>
<dbReference type="PANTHER" id="PTHR23339">
    <property type="entry name" value="TYROSINE SPECIFIC PROTEIN PHOSPHATASE AND DUAL SPECIFICITY PROTEIN PHOSPHATASE"/>
    <property type="match status" value="1"/>
</dbReference>
<evidence type="ECO:0000256" key="1">
    <source>
        <dbReference type="ARBA" id="ARBA00007315"/>
    </source>
</evidence>
<dbReference type="PROSITE" id="PS00383">
    <property type="entry name" value="TYR_PHOSPHATASE_1"/>
    <property type="match status" value="1"/>
</dbReference>
<dbReference type="EC" id="3.1.3.48" evidence="2"/>
<dbReference type="InterPro" id="IPR029260">
    <property type="entry name" value="DSPn"/>
</dbReference>
<feature type="compositionally biased region" description="Pro residues" evidence="5">
    <location>
        <begin position="330"/>
        <end position="343"/>
    </location>
</feature>
<dbReference type="SUPFAM" id="SSF52799">
    <property type="entry name" value="(Phosphotyrosine protein) phosphatases II"/>
    <property type="match status" value="2"/>
</dbReference>
<keyword evidence="3" id="KW-0378">Hydrolase</keyword>
<dbReference type="InterPro" id="IPR003595">
    <property type="entry name" value="Tyr_Pase_cat"/>
</dbReference>
<feature type="region of interest" description="Disordered" evidence="5">
    <location>
        <begin position="320"/>
        <end position="346"/>
    </location>
</feature>
<proteinExistence type="inferred from homology"/>
<dbReference type="CDD" id="cd14499">
    <property type="entry name" value="CDC14_C"/>
    <property type="match status" value="1"/>
</dbReference>
<protein>
    <recommendedName>
        <fullName evidence="2">protein-tyrosine-phosphatase</fullName>
        <ecNumber evidence="2">3.1.3.48</ecNumber>
    </recommendedName>
</protein>
<dbReference type="RefSeq" id="XP_067918363.1">
    <property type="nucleotide sequence ID" value="XM_068069661.1"/>
</dbReference>
<evidence type="ECO:0000256" key="4">
    <source>
        <dbReference type="ARBA" id="ARBA00022912"/>
    </source>
</evidence>
<dbReference type="Proteomes" id="UP000221165">
    <property type="component" value="Unassembled WGS sequence"/>
</dbReference>
<dbReference type="VEuPathDB" id="ToxoDB:CSUI_009546"/>
<dbReference type="OrthoDB" id="442453at2759"/>
<gene>
    <name evidence="8" type="ORF">CSUI_009546</name>
</gene>
<reference evidence="8 9" key="1">
    <citation type="journal article" date="2017" name="Int. J. Parasitol.">
        <title>The genome of the protozoan parasite Cystoisospora suis and a reverse vaccinology approach to identify vaccine candidates.</title>
        <authorList>
            <person name="Palmieri N."/>
            <person name="Shrestha A."/>
            <person name="Ruttkowski B."/>
            <person name="Beck T."/>
            <person name="Vogl C."/>
            <person name="Tomley F."/>
            <person name="Blake D.P."/>
            <person name="Joachim A."/>
        </authorList>
    </citation>
    <scope>NUCLEOTIDE SEQUENCE [LARGE SCALE GENOMIC DNA]</scope>
    <source>
        <strain evidence="8 9">Wien I</strain>
    </source>
</reference>
<dbReference type="FunFam" id="3.90.190.10:FF:000006">
    <property type="entry name" value="Dual specificity protein phosphatase CDC14B"/>
    <property type="match status" value="1"/>
</dbReference>